<reference evidence="1" key="1">
    <citation type="submission" date="2021-01" db="EMBL/GenBank/DDBJ databases">
        <authorList>
            <consortium name="Genoscope - CEA"/>
            <person name="William W."/>
        </authorList>
    </citation>
    <scope>NUCLEOTIDE SEQUENCE</scope>
</reference>
<comment type="caution">
    <text evidence="1">The sequence shown here is derived from an EMBL/GenBank/DDBJ whole genome shotgun (WGS) entry which is preliminary data.</text>
</comment>
<proteinExistence type="predicted"/>
<name>A0A8S1R9W8_9CILI</name>
<dbReference type="Proteomes" id="UP000692954">
    <property type="component" value="Unassembled WGS sequence"/>
</dbReference>
<protein>
    <submittedName>
        <fullName evidence="1">Uncharacterized protein</fullName>
    </submittedName>
</protein>
<keyword evidence="2" id="KW-1185">Reference proteome</keyword>
<dbReference type="AlphaFoldDB" id="A0A8S1R9W8"/>
<accession>A0A8S1R9W8</accession>
<evidence type="ECO:0000313" key="2">
    <source>
        <dbReference type="Proteomes" id="UP000692954"/>
    </source>
</evidence>
<sequence>MSSFNKKLIDKIFKEDRIVKRTVHTHPMNSPKESKELTP</sequence>
<evidence type="ECO:0000313" key="1">
    <source>
        <dbReference type="EMBL" id="CAD8124022.1"/>
    </source>
</evidence>
<gene>
    <name evidence="1" type="ORF">PSON_ATCC_30995.1.T1480119</name>
</gene>
<dbReference type="EMBL" id="CAJJDN010000148">
    <property type="protein sequence ID" value="CAD8124022.1"/>
    <property type="molecule type" value="Genomic_DNA"/>
</dbReference>
<organism evidence="1 2">
    <name type="scientific">Paramecium sonneborni</name>
    <dbReference type="NCBI Taxonomy" id="65129"/>
    <lineage>
        <taxon>Eukaryota</taxon>
        <taxon>Sar</taxon>
        <taxon>Alveolata</taxon>
        <taxon>Ciliophora</taxon>
        <taxon>Intramacronucleata</taxon>
        <taxon>Oligohymenophorea</taxon>
        <taxon>Peniculida</taxon>
        <taxon>Parameciidae</taxon>
        <taxon>Paramecium</taxon>
    </lineage>
</organism>